<comment type="caution">
    <text evidence="1">The sequence shown here is derived from an EMBL/GenBank/DDBJ whole genome shotgun (WGS) entry which is preliminary data.</text>
</comment>
<gene>
    <name evidence="1" type="ORF">ENV41_03505</name>
</gene>
<dbReference type="AlphaFoldDB" id="A0A7V3N6A4"/>
<name>A0A7V3N6A4_UNCC3</name>
<evidence type="ECO:0000313" key="1">
    <source>
        <dbReference type="EMBL" id="HFZ09180.1"/>
    </source>
</evidence>
<dbReference type="EMBL" id="DTGG01000113">
    <property type="protein sequence ID" value="HFZ09180.1"/>
    <property type="molecule type" value="Genomic_DNA"/>
</dbReference>
<proteinExistence type="predicted"/>
<sequence>MNVDEQLVKEVLDEYYGSSDKSLSDVIKTKVRAFEENLVRKINEFDKKSQKGKDDAKDEKGDDFKGRGLVTEAVCPATGEKVELFRGVCQSWPQVRECYHGSCGMFPVMDKVPTVNVPLEPKASSKDVKVDIDSGVVRIGSEEMKLDGKTFSEKLRDLRAKLLNVLGVEKVKEIVNSLTAVRKKARVWKKGDVICSLEPVIGLVPERYMGRVEEVLADSSGVELLKVNTGEGVGYVYSKNAYVLGNERCRRSKRFYERMLKEGAYKYNDFLDVLMSYEDNHKRECSVCGGIENGR</sequence>
<protein>
    <submittedName>
        <fullName evidence="1">Uncharacterized protein</fullName>
    </submittedName>
</protein>
<organism evidence="1">
    <name type="scientific">candidate division CPR3 bacterium</name>
    <dbReference type="NCBI Taxonomy" id="2268181"/>
    <lineage>
        <taxon>Bacteria</taxon>
        <taxon>Bacteria division CPR3</taxon>
    </lineage>
</organism>
<reference evidence="1" key="1">
    <citation type="journal article" date="2020" name="mSystems">
        <title>Genome- and Community-Level Interaction Insights into Carbon Utilization and Element Cycling Functions of Hydrothermarchaeota in Hydrothermal Sediment.</title>
        <authorList>
            <person name="Zhou Z."/>
            <person name="Liu Y."/>
            <person name="Xu W."/>
            <person name="Pan J."/>
            <person name="Luo Z.H."/>
            <person name="Li M."/>
        </authorList>
    </citation>
    <scope>NUCLEOTIDE SEQUENCE [LARGE SCALE GENOMIC DNA]</scope>
    <source>
        <strain evidence="1">SpSt-757</strain>
    </source>
</reference>
<accession>A0A7V3N6A4</accession>